<dbReference type="Pfam" id="PF13356">
    <property type="entry name" value="Arm-DNA-bind_3"/>
    <property type="match status" value="1"/>
</dbReference>
<proteinExistence type="inferred from homology"/>
<evidence type="ECO:0000256" key="2">
    <source>
        <dbReference type="ARBA" id="ARBA00022908"/>
    </source>
</evidence>
<dbReference type="RefSeq" id="WP_112748457.1">
    <property type="nucleotide sequence ID" value="NZ_QMFY01000010.1"/>
</dbReference>
<evidence type="ECO:0000259" key="3">
    <source>
        <dbReference type="Pfam" id="PF13356"/>
    </source>
</evidence>
<dbReference type="GO" id="GO:0015074">
    <property type="term" value="P:DNA integration"/>
    <property type="evidence" value="ECO:0007669"/>
    <property type="project" value="UniProtKB-KW"/>
</dbReference>
<dbReference type="Gene3D" id="3.30.160.390">
    <property type="entry name" value="Integrase, DNA-binding domain"/>
    <property type="match status" value="1"/>
</dbReference>
<comment type="similarity">
    <text evidence="1">Belongs to the 'phage' integrase family.</text>
</comment>
<protein>
    <recommendedName>
        <fullName evidence="3">Integrase DNA-binding domain-containing protein</fullName>
    </recommendedName>
</protein>
<dbReference type="InterPro" id="IPR050808">
    <property type="entry name" value="Phage_Integrase"/>
</dbReference>
<reference evidence="4 5" key="1">
    <citation type="submission" date="2018-06" db="EMBL/GenBank/DDBJ databases">
        <title>Chryseolinea flavus sp. nov., a member of the phylum Bacteroidetes isolated from soil.</title>
        <authorList>
            <person name="Li Y."/>
            <person name="Wang J."/>
        </authorList>
    </citation>
    <scope>NUCLEOTIDE SEQUENCE [LARGE SCALE GENOMIC DNA]</scope>
    <source>
        <strain evidence="4 5">SDU1-6</strain>
    </source>
</reference>
<evidence type="ECO:0000313" key="5">
    <source>
        <dbReference type="Proteomes" id="UP000251889"/>
    </source>
</evidence>
<organism evidence="4 5">
    <name type="scientific">Pseudochryseolinea flava</name>
    <dbReference type="NCBI Taxonomy" id="2059302"/>
    <lineage>
        <taxon>Bacteria</taxon>
        <taxon>Pseudomonadati</taxon>
        <taxon>Bacteroidota</taxon>
        <taxon>Cytophagia</taxon>
        <taxon>Cytophagales</taxon>
        <taxon>Fulvivirgaceae</taxon>
        <taxon>Pseudochryseolinea</taxon>
    </lineage>
</organism>
<sequence length="82" mass="9545">MRLTSVDFKNAKPANKKYKLSDGNGLYLEVVPSGHRYWFLKYSVAKKEKRFGLGVYPQVSLSEAREKCSDQRKLISKKKYQI</sequence>
<comment type="caution">
    <text evidence="4">The sequence shown here is derived from an EMBL/GenBank/DDBJ whole genome shotgun (WGS) entry which is preliminary data.</text>
</comment>
<evidence type="ECO:0000256" key="1">
    <source>
        <dbReference type="ARBA" id="ARBA00008857"/>
    </source>
</evidence>
<gene>
    <name evidence="4" type="ORF">DQQ10_18855</name>
</gene>
<name>A0A364XZ81_9BACT</name>
<keyword evidence="5" id="KW-1185">Reference proteome</keyword>
<evidence type="ECO:0000313" key="4">
    <source>
        <dbReference type="EMBL" id="RAV99656.1"/>
    </source>
</evidence>
<keyword evidence="2" id="KW-0229">DNA integration</keyword>
<dbReference type="AlphaFoldDB" id="A0A364XZ81"/>
<dbReference type="PANTHER" id="PTHR30629">
    <property type="entry name" value="PROPHAGE INTEGRASE"/>
    <property type="match status" value="1"/>
</dbReference>
<dbReference type="EMBL" id="QMFY01000010">
    <property type="protein sequence ID" value="RAV99656.1"/>
    <property type="molecule type" value="Genomic_DNA"/>
</dbReference>
<dbReference type="InterPro" id="IPR038488">
    <property type="entry name" value="Integrase_DNA-bd_sf"/>
</dbReference>
<accession>A0A364XZ81</accession>
<dbReference type="Proteomes" id="UP000251889">
    <property type="component" value="Unassembled WGS sequence"/>
</dbReference>
<feature type="domain" description="Integrase DNA-binding" evidence="3">
    <location>
        <begin position="3"/>
        <end position="77"/>
    </location>
</feature>
<dbReference type="InterPro" id="IPR025166">
    <property type="entry name" value="Integrase_DNA_bind_dom"/>
</dbReference>
<dbReference type="OrthoDB" id="9795573at2"/>
<dbReference type="PANTHER" id="PTHR30629:SF2">
    <property type="entry name" value="PROPHAGE INTEGRASE INTS-RELATED"/>
    <property type="match status" value="1"/>
</dbReference>